<feature type="compositionally biased region" description="Acidic residues" evidence="5">
    <location>
        <begin position="628"/>
        <end position="650"/>
    </location>
</feature>
<feature type="compositionally biased region" description="Acidic residues" evidence="5">
    <location>
        <begin position="1173"/>
        <end position="1189"/>
    </location>
</feature>
<organism evidence="6 7">
    <name type="scientific">Collybiopsis luxurians FD-317 M1</name>
    <dbReference type="NCBI Taxonomy" id="944289"/>
    <lineage>
        <taxon>Eukaryota</taxon>
        <taxon>Fungi</taxon>
        <taxon>Dikarya</taxon>
        <taxon>Basidiomycota</taxon>
        <taxon>Agaricomycotina</taxon>
        <taxon>Agaricomycetes</taxon>
        <taxon>Agaricomycetidae</taxon>
        <taxon>Agaricales</taxon>
        <taxon>Marasmiineae</taxon>
        <taxon>Omphalotaceae</taxon>
        <taxon>Collybiopsis</taxon>
        <taxon>Collybiopsis luxurians</taxon>
    </lineage>
</organism>
<dbReference type="SUPFAM" id="SSF48403">
    <property type="entry name" value="Ankyrin repeat"/>
    <property type="match status" value="2"/>
</dbReference>
<feature type="compositionally biased region" description="Basic and acidic residues" evidence="5">
    <location>
        <begin position="651"/>
        <end position="661"/>
    </location>
</feature>
<sequence length="1807" mass="201942">MPQNSEAQAFIDRILALPKGPGVSLEPALQPSIDDEAELRRLFATEKDHTRLKDPYVGLVDVFDAPPDIRLVRARVVKDEEDLKAKHVMPLSSKDRKPEGAPAMVPSLEEFQKNWAVFSEGSLSQLADWNNVIAAGGSVLACLMPLPEEAKVSKRAMRKYYHASAYPTSDVDLFLWGLNPEQAEAKIIKIYEAVRDSVPWDVTCVRTKHTVSIHSQYPYRSVQIVLRLYSSPAEILAGFDIDAPCCAYDGSHVWANPRAITALMRQCNTVDVTRRSPSYEVRLTKYSSRAFEIYVPNLSRTDIDPTIYERSIVRIEGLARLLVFEKLKSADSRASFLQSRRTLRGRPFVYNPVRRKRGLKGDLKNQEAIGGLEMNDYDVVSLHIPYGPGWDARRIDKLVYQTDLGMNSTFNPKNKDRRLHRHPAFFGTIQECMEDCCECCPKPIDEDERKLQEEEDKQFIRGKISFIEEDPGRQSLSGSFNPIDDTEWGAQVYLGPTEKFFQAIVACDRAAVGQMIVEGVDVNRRDHVGRMPLHVAVLAKAEDIACDLIDAGARITSRLADGKTALHWAVQLDQVIVVKKLLAQSQSNQEKLKTGDEEDGDGDVEMIDVGKNSSEDDWSSGDDGVISMEEDADADGEDDDMDGEGEDDDEEKKGGDKKEEVPPETPAESGALPEDNVDEPDVFDIDAADWDLCFTPLSYAILFASMPVIDVLLEAGADPQMISSPSYDNAPKLHPLLLTMYRPDEEQATVIIERLLKAGVVSSSADDLVKTILHKMIEAGKTKLVHTLLKMDPKAQVVINLPSMMNRNPIFPIITAHQLNDYAMIATLLAYGAKAVFDVEDITLAQDILSQQQQNSGFVNHYYNYGNGSAEPLDQIAHPVEVGISGHSDLFQLFIALGASVNRATKQSLGAYGRPEMRRTYLDWVRFAIAWLEKGIIEEKKNMEWDAKTLGSVSSASSPWKTFVAKGFFMWDHACVPGSEKAKEMINEKRTEVEKKIRSYNELKGFFGDAERLLVSKGAKTFTEVFPDSESTAVATQATFLSTQFITHARNATPNFSRYIFMGQHEYDSREPVPSHLNEKYEELFEACWKGDNDTVRKLCLPEETKQNALRVSVMVAHPTNQWVRQFFTPLAAAIEGRHWSTVRLVFGICVAQYKPAAEKEVAFKIGNIRLEDDDDDDDGSDDGSEASDETVAAKKNNQPFIDVAQVSSAVKVPVSPSRILINAPILHESGHGYDLSSPLVKAVRMKDFEAFVEIGNLYKLVEPPIDFEEDVLDAILRADQPEMLDEYIRRTGRNIEFESSHGDDATEKEIMAINDKNKLYLGLSVHGKKRKDLAKKNDPDAVHHTQENTVPVLWRAIQQSASKIVEYLNSARPLEAYRFYAMTNSNEMAIRLRRMTDLEKVLPSLLGWNINAIGESPLTTAVLSQNLDMIKLLFAKKPKLIWSELLGLTISDSRIKFSGWSPLMIAARVGCDSDTIDFLLANGQSPLETDQVKRWNVYHALAAQGQAKLLEHLLKKLPRDVNEALLVQQSKGALETPLHLAVSARHYRISSAIIDYTKAGLMMYDVSGSIPLHIAVANSQVKTVQKLVDNSPPESLFTENGVGNTPLEIATLYGLFHRVVNLTVSQPSELPASWGNTNPPRINLDKLSENVPALRKAISELSSNGPLKPGDKLTEELSAFARLMETKLAAAKAEAAQEKKEPKTEEELEKEKWNDFEDKSATLKILQEAALARPMQRQLIHLIDVQKSVGSDLNSAMRQSSNVGYRRSRKEDEEGLEPEDDSSDMKLRNSSLIYKRFGQPIAEEEL</sequence>
<evidence type="ECO:0000256" key="3">
    <source>
        <dbReference type="PROSITE-ProRule" id="PRU00023"/>
    </source>
</evidence>
<accession>A0A0D0AVA5</accession>
<dbReference type="Gene3D" id="1.25.40.20">
    <property type="entry name" value="Ankyrin repeat-containing domain"/>
    <property type="match status" value="3"/>
</dbReference>
<proteinExistence type="predicted"/>
<dbReference type="PANTHER" id="PTHR24198">
    <property type="entry name" value="ANKYRIN REPEAT AND PROTEIN KINASE DOMAIN-CONTAINING PROTEIN"/>
    <property type="match status" value="1"/>
</dbReference>
<feature type="coiled-coil region" evidence="4">
    <location>
        <begin position="1645"/>
        <end position="1702"/>
    </location>
</feature>
<evidence type="ECO:0000256" key="4">
    <source>
        <dbReference type="SAM" id="Coils"/>
    </source>
</evidence>
<evidence type="ECO:0008006" key="8">
    <source>
        <dbReference type="Google" id="ProtNLM"/>
    </source>
</evidence>
<dbReference type="PROSITE" id="PS50088">
    <property type="entry name" value="ANK_REPEAT"/>
    <property type="match status" value="1"/>
</dbReference>
<evidence type="ECO:0000313" key="6">
    <source>
        <dbReference type="EMBL" id="KIK54450.1"/>
    </source>
</evidence>
<protein>
    <recommendedName>
        <fullName evidence="8">Ankyrin repeat protein</fullName>
    </recommendedName>
</protein>
<dbReference type="HOGENOM" id="CLU_003548_0_0_1"/>
<evidence type="ECO:0000313" key="7">
    <source>
        <dbReference type="Proteomes" id="UP000053593"/>
    </source>
</evidence>
<feature type="compositionally biased region" description="Acidic residues" evidence="5">
    <location>
        <begin position="1774"/>
        <end position="1783"/>
    </location>
</feature>
<evidence type="ECO:0000256" key="1">
    <source>
        <dbReference type="ARBA" id="ARBA00022737"/>
    </source>
</evidence>
<feature type="compositionally biased region" description="Acidic residues" evidence="5">
    <location>
        <begin position="596"/>
        <end position="606"/>
    </location>
</feature>
<feature type="compositionally biased region" description="Polar residues" evidence="5">
    <location>
        <begin position="1754"/>
        <end position="1764"/>
    </location>
</feature>
<feature type="region of interest" description="Disordered" evidence="5">
    <location>
        <begin position="1754"/>
        <end position="1790"/>
    </location>
</feature>
<name>A0A0D0AVA5_9AGAR</name>
<dbReference type="InterPro" id="IPR002110">
    <property type="entry name" value="Ankyrin_rpt"/>
</dbReference>
<dbReference type="InterPro" id="IPR036770">
    <property type="entry name" value="Ankyrin_rpt-contain_sf"/>
</dbReference>
<reference evidence="6 7" key="1">
    <citation type="submission" date="2014-04" db="EMBL/GenBank/DDBJ databases">
        <title>Evolutionary Origins and Diversification of the Mycorrhizal Mutualists.</title>
        <authorList>
            <consortium name="DOE Joint Genome Institute"/>
            <consortium name="Mycorrhizal Genomics Consortium"/>
            <person name="Kohler A."/>
            <person name="Kuo A."/>
            <person name="Nagy L.G."/>
            <person name="Floudas D."/>
            <person name="Copeland A."/>
            <person name="Barry K.W."/>
            <person name="Cichocki N."/>
            <person name="Veneault-Fourrey C."/>
            <person name="LaButti K."/>
            <person name="Lindquist E.A."/>
            <person name="Lipzen A."/>
            <person name="Lundell T."/>
            <person name="Morin E."/>
            <person name="Murat C."/>
            <person name="Riley R."/>
            <person name="Ohm R."/>
            <person name="Sun H."/>
            <person name="Tunlid A."/>
            <person name="Henrissat B."/>
            <person name="Grigoriev I.V."/>
            <person name="Hibbett D.S."/>
            <person name="Martin F."/>
        </authorList>
    </citation>
    <scope>NUCLEOTIDE SEQUENCE [LARGE SCALE GENOMIC DNA]</scope>
    <source>
        <strain evidence="6 7">FD-317 M1</strain>
    </source>
</reference>
<feature type="repeat" description="ANK" evidence="3">
    <location>
        <begin position="695"/>
        <end position="724"/>
    </location>
</feature>
<keyword evidence="1" id="KW-0677">Repeat</keyword>
<feature type="region of interest" description="Disordered" evidence="5">
    <location>
        <begin position="587"/>
        <end position="679"/>
    </location>
</feature>
<evidence type="ECO:0000256" key="2">
    <source>
        <dbReference type="ARBA" id="ARBA00023043"/>
    </source>
</evidence>
<gene>
    <name evidence="6" type="ORF">GYMLUDRAFT_63236</name>
</gene>
<keyword evidence="2 3" id="KW-0040">ANK repeat</keyword>
<evidence type="ECO:0000256" key="5">
    <source>
        <dbReference type="SAM" id="MobiDB-lite"/>
    </source>
</evidence>
<dbReference type="SMART" id="SM00248">
    <property type="entry name" value="ANK"/>
    <property type="match status" value="10"/>
</dbReference>
<keyword evidence="7" id="KW-1185">Reference proteome</keyword>
<feature type="region of interest" description="Disordered" evidence="5">
    <location>
        <begin position="1173"/>
        <end position="1195"/>
    </location>
</feature>
<dbReference type="Proteomes" id="UP000053593">
    <property type="component" value="Unassembled WGS sequence"/>
</dbReference>
<dbReference type="EMBL" id="KN834816">
    <property type="protein sequence ID" value="KIK54450.1"/>
    <property type="molecule type" value="Genomic_DNA"/>
</dbReference>
<keyword evidence="4" id="KW-0175">Coiled coil</keyword>
<dbReference type="PANTHER" id="PTHR24198:SF165">
    <property type="entry name" value="ANKYRIN REPEAT-CONTAINING PROTEIN-RELATED"/>
    <property type="match status" value="1"/>
</dbReference>
<dbReference type="Pfam" id="PF12796">
    <property type="entry name" value="Ank_2"/>
    <property type="match status" value="2"/>
</dbReference>
<dbReference type="OrthoDB" id="539213at2759"/>